<sequence>MNFRGHLPARYISTLCLFATAICGQMLERSNGIDTGNTVCLGACVTSVHELRCETPTVPVFRPVKECFACCISDDNAGDWADHINWGDEEKHPKEEEEQ</sequence>
<proteinExistence type="predicted"/>
<protein>
    <submittedName>
        <fullName evidence="2">Uncharacterized protein</fullName>
    </submittedName>
</protein>
<gene>
    <name evidence="2" type="ORF">ABOM_005313</name>
</gene>
<dbReference type="OrthoDB" id="4497333at2759"/>
<organism evidence="2 3">
    <name type="scientific">Aspergillus bombycis</name>
    <dbReference type="NCBI Taxonomy" id="109264"/>
    <lineage>
        <taxon>Eukaryota</taxon>
        <taxon>Fungi</taxon>
        <taxon>Dikarya</taxon>
        <taxon>Ascomycota</taxon>
        <taxon>Pezizomycotina</taxon>
        <taxon>Eurotiomycetes</taxon>
        <taxon>Eurotiomycetidae</taxon>
        <taxon>Eurotiales</taxon>
        <taxon>Aspergillaceae</taxon>
        <taxon>Aspergillus</taxon>
    </lineage>
</organism>
<keyword evidence="3" id="KW-1185">Reference proteome</keyword>
<dbReference type="AlphaFoldDB" id="A0A1F8A4I8"/>
<comment type="caution">
    <text evidence="2">The sequence shown here is derived from an EMBL/GenBank/DDBJ whole genome shotgun (WGS) entry which is preliminary data.</text>
</comment>
<accession>A0A1F8A4I8</accession>
<keyword evidence="1" id="KW-0732">Signal</keyword>
<evidence type="ECO:0000313" key="2">
    <source>
        <dbReference type="EMBL" id="OGM46275.1"/>
    </source>
</evidence>
<evidence type="ECO:0000256" key="1">
    <source>
        <dbReference type="SAM" id="SignalP"/>
    </source>
</evidence>
<dbReference type="EMBL" id="LYCR01000033">
    <property type="protein sequence ID" value="OGM46275.1"/>
    <property type="molecule type" value="Genomic_DNA"/>
</dbReference>
<feature type="signal peptide" evidence="1">
    <location>
        <begin position="1"/>
        <end position="24"/>
    </location>
</feature>
<dbReference type="GeneID" id="34448703"/>
<dbReference type="RefSeq" id="XP_022389992.1">
    <property type="nucleotide sequence ID" value="XM_022532442.1"/>
</dbReference>
<evidence type="ECO:0000313" key="3">
    <source>
        <dbReference type="Proteomes" id="UP000179179"/>
    </source>
</evidence>
<dbReference type="Proteomes" id="UP000179179">
    <property type="component" value="Unassembled WGS sequence"/>
</dbReference>
<reference evidence="2 3" key="1">
    <citation type="journal article" date="2016" name="Genome Biol. Evol.">
        <title>Draft genome sequence of an aflatoxigenic Aspergillus species, A. bombycis.</title>
        <authorList>
            <person name="Moore G.G."/>
            <person name="Mack B.M."/>
            <person name="Beltz S.B."/>
            <person name="Gilbert M.K."/>
        </authorList>
    </citation>
    <scope>NUCLEOTIDE SEQUENCE [LARGE SCALE GENOMIC DNA]</scope>
    <source>
        <strain evidence="3">NRRL 26010</strain>
    </source>
</reference>
<name>A0A1F8A4I8_9EURO</name>
<feature type="chain" id="PRO_5009534505" evidence="1">
    <location>
        <begin position="25"/>
        <end position="99"/>
    </location>
</feature>